<dbReference type="InterPro" id="IPR035901">
    <property type="entry name" value="GIY-YIG_endonuc_sf"/>
</dbReference>
<keyword evidence="3" id="KW-1185">Reference proteome</keyword>
<evidence type="ECO:0000259" key="1">
    <source>
        <dbReference type="PROSITE" id="PS50164"/>
    </source>
</evidence>
<keyword evidence="2" id="KW-0378">Hydrolase</keyword>
<keyword evidence="2" id="KW-0540">Nuclease</keyword>
<dbReference type="SUPFAM" id="SSF82771">
    <property type="entry name" value="GIY-YIG endonuclease"/>
    <property type="match status" value="1"/>
</dbReference>
<evidence type="ECO:0000313" key="2">
    <source>
        <dbReference type="EMBL" id="MBS2548813.1"/>
    </source>
</evidence>
<organism evidence="2 3">
    <name type="scientific">Catenulispora pinistramenti</name>
    <dbReference type="NCBI Taxonomy" id="2705254"/>
    <lineage>
        <taxon>Bacteria</taxon>
        <taxon>Bacillati</taxon>
        <taxon>Actinomycetota</taxon>
        <taxon>Actinomycetes</taxon>
        <taxon>Catenulisporales</taxon>
        <taxon>Catenulisporaceae</taxon>
        <taxon>Catenulispora</taxon>
    </lineage>
</organism>
<feature type="domain" description="GIY-YIG" evidence="1">
    <location>
        <begin position="50"/>
        <end position="128"/>
    </location>
</feature>
<dbReference type="RefSeq" id="WP_212010391.1">
    <property type="nucleotide sequence ID" value="NZ_JAAFYZ010000056.1"/>
</dbReference>
<gene>
    <name evidence="2" type="ORF">KGQ19_18260</name>
</gene>
<protein>
    <submittedName>
        <fullName evidence="2">Eco29kI family restriction endonuclease</fullName>
        <ecNumber evidence="2">3.1.21.-</ecNumber>
    </submittedName>
</protein>
<sequence length="289" mass="32312">MTTGLFNDPSSYSAEFRLSITQALGDQLHAEIAKLAPEPLTETAINALRPEGGVYQLYLNGKLIYVGKADKSLPDRLHQHRRKLSGRVGISIEQMTFTCLYVIEDLSAMAPEDLLIKHYKDASPWNNNGFGNKDPGRNRDRTLVKARHFDALYPIDLDHEVEVPEQHAKIKDYLESLKSVLPYNLRYHESLKAKNGIALTPIVNDLGKAPAREHFKRILASLPAGWQLTALPGYTILYEEQQQYSSALAWLRRVDNKTDAVIETAGPRVFDTKGKVNNGGNGDDADDES</sequence>
<dbReference type="PROSITE" id="PS50164">
    <property type="entry name" value="GIY_YIG"/>
    <property type="match status" value="1"/>
</dbReference>
<comment type="caution">
    <text evidence="2">The sequence shown here is derived from an EMBL/GenBank/DDBJ whole genome shotgun (WGS) entry which is preliminary data.</text>
</comment>
<dbReference type="Gene3D" id="3.40.1440.10">
    <property type="entry name" value="GIY-YIG endonuclease"/>
    <property type="match status" value="1"/>
</dbReference>
<dbReference type="Pfam" id="PF01541">
    <property type="entry name" value="GIY-YIG"/>
    <property type="match status" value="1"/>
</dbReference>
<dbReference type="EMBL" id="JAAFYZ010000056">
    <property type="protein sequence ID" value="MBS2548813.1"/>
    <property type="molecule type" value="Genomic_DNA"/>
</dbReference>
<proteinExistence type="predicted"/>
<dbReference type="InterPro" id="IPR000305">
    <property type="entry name" value="GIY-YIG_endonuc"/>
</dbReference>
<name>A0ABS5KRZ4_9ACTN</name>
<keyword evidence="2" id="KW-0255">Endonuclease</keyword>
<dbReference type="Proteomes" id="UP000730482">
    <property type="component" value="Unassembled WGS sequence"/>
</dbReference>
<evidence type="ECO:0000313" key="3">
    <source>
        <dbReference type="Proteomes" id="UP000730482"/>
    </source>
</evidence>
<dbReference type="EC" id="3.1.21.-" evidence="2"/>
<reference evidence="2 3" key="1">
    <citation type="submission" date="2020-02" db="EMBL/GenBank/DDBJ databases">
        <title>Acidophilic actinobacteria isolated from forest soil.</title>
        <authorList>
            <person name="Golinska P."/>
        </authorList>
    </citation>
    <scope>NUCLEOTIDE SEQUENCE [LARGE SCALE GENOMIC DNA]</scope>
    <source>
        <strain evidence="2 3">NL8</strain>
    </source>
</reference>
<dbReference type="GO" id="GO:0016787">
    <property type="term" value="F:hydrolase activity"/>
    <property type="evidence" value="ECO:0007669"/>
    <property type="project" value="UniProtKB-KW"/>
</dbReference>
<dbReference type="GO" id="GO:0004519">
    <property type="term" value="F:endonuclease activity"/>
    <property type="evidence" value="ECO:0007669"/>
    <property type="project" value="UniProtKB-KW"/>
</dbReference>
<accession>A0ABS5KRZ4</accession>